<evidence type="ECO:0000313" key="1">
    <source>
        <dbReference type="EMBL" id="DAF53017.1"/>
    </source>
</evidence>
<accession>A0A8S5SPU2</accession>
<reference evidence="1" key="1">
    <citation type="journal article" date="2021" name="Proc. Natl. Acad. Sci. U.S.A.">
        <title>A Catalog of Tens of Thousands of Viruses from Human Metagenomes Reveals Hidden Associations with Chronic Diseases.</title>
        <authorList>
            <person name="Tisza M.J."/>
            <person name="Buck C.B."/>
        </authorList>
    </citation>
    <scope>NUCLEOTIDE SEQUENCE</scope>
    <source>
        <strain evidence="1">CtPjm15</strain>
    </source>
</reference>
<organism evidence="1">
    <name type="scientific">Phage sp. ctPjm15</name>
    <dbReference type="NCBI Taxonomy" id="2828006"/>
    <lineage>
        <taxon>Viruses</taxon>
    </lineage>
</organism>
<proteinExistence type="predicted"/>
<protein>
    <submittedName>
        <fullName evidence="1">Uncharacterized protein</fullName>
    </submittedName>
</protein>
<sequence length="79" mass="9022">MKYAVLSDENRVIDILVIDPSALYENARYISVSDETEVALDMVYDEETDTFSEYVEPTPEPTQADRIEANLDYLVLLNS</sequence>
<dbReference type="EMBL" id="BK032645">
    <property type="protein sequence ID" value="DAF53017.1"/>
    <property type="molecule type" value="Genomic_DNA"/>
</dbReference>
<name>A0A8S5SPU2_9VIRU</name>